<evidence type="ECO:0000256" key="1">
    <source>
        <dbReference type="SAM" id="MobiDB-lite"/>
    </source>
</evidence>
<protein>
    <submittedName>
        <fullName evidence="3">Short-chain dehydrogenase/reductase family protein</fullName>
    </submittedName>
</protein>
<feature type="transmembrane region" description="Helical" evidence="2">
    <location>
        <begin position="398"/>
        <end position="419"/>
    </location>
</feature>
<proteinExistence type="predicted"/>
<comment type="caution">
    <text evidence="3">The sequence shown here is derived from an EMBL/GenBank/DDBJ whole genome shotgun (WGS) entry which is preliminary data.</text>
</comment>
<dbReference type="EMBL" id="JACAZI010000029">
    <property type="protein sequence ID" value="KAF7333535.1"/>
    <property type="molecule type" value="Genomic_DNA"/>
</dbReference>
<dbReference type="OrthoDB" id="3227921at2759"/>
<dbReference type="Proteomes" id="UP000620124">
    <property type="component" value="Unassembled WGS sequence"/>
</dbReference>
<name>A0A8H7CDU0_9AGAR</name>
<evidence type="ECO:0000313" key="3">
    <source>
        <dbReference type="EMBL" id="KAF7333535.1"/>
    </source>
</evidence>
<keyword evidence="2" id="KW-0812">Transmembrane</keyword>
<feature type="transmembrane region" description="Helical" evidence="2">
    <location>
        <begin position="162"/>
        <end position="184"/>
    </location>
</feature>
<keyword evidence="2" id="KW-0472">Membrane</keyword>
<feature type="transmembrane region" description="Helical" evidence="2">
    <location>
        <begin position="21"/>
        <end position="39"/>
    </location>
</feature>
<keyword evidence="4" id="KW-1185">Reference proteome</keyword>
<accession>A0A8H7CDU0</accession>
<feature type="transmembrane region" description="Helical" evidence="2">
    <location>
        <begin position="95"/>
        <end position="112"/>
    </location>
</feature>
<evidence type="ECO:0000313" key="4">
    <source>
        <dbReference type="Proteomes" id="UP000620124"/>
    </source>
</evidence>
<feature type="region of interest" description="Disordered" evidence="1">
    <location>
        <begin position="509"/>
        <end position="530"/>
    </location>
</feature>
<dbReference type="AlphaFoldDB" id="A0A8H7CDU0"/>
<organism evidence="3 4">
    <name type="scientific">Mycena venus</name>
    <dbReference type="NCBI Taxonomy" id="2733690"/>
    <lineage>
        <taxon>Eukaryota</taxon>
        <taxon>Fungi</taxon>
        <taxon>Dikarya</taxon>
        <taxon>Basidiomycota</taxon>
        <taxon>Agaricomycotina</taxon>
        <taxon>Agaricomycetes</taxon>
        <taxon>Agaricomycetidae</taxon>
        <taxon>Agaricales</taxon>
        <taxon>Marasmiineae</taxon>
        <taxon>Mycenaceae</taxon>
        <taxon>Mycena</taxon>
    </lineage>
</organism>
<gene>
    <name evidence="3" type="ORF">MVEN_02369800</name>
</gene>
<sequence>MQYAHQQEPVPWSASAPARAFTLRALLCWNIIICAVPWGVPNRPLQMVISSLTIVHHVYVPFARHKKFFMIDLFLLTLEIILTFVSLLVLHLFPLFPAVNCVMLGTFLYARFAGKGGANFDFFAGCDAGQQTYKPVETFFGRRLSRPLIRGESEAIVSIRAIILFSLCVAIPAFGIYVAIVVPMRGQAFTRSLSISNSWYFSPSPEYEPSDSTSSTIAIVFFFNYFGGPNITNITISMTVENATRECPMADSNNSLARCDQRWDQVPPDGLLVSANFSDPWGILYVKPGEGEVSDIDGYTVPIPLTVGSHLAAILNMTERDVFSNTALDYFGITTPLRKIVLRPVLLLQEDRMPPNSGSDTVSLRLRPRADNISVATKVVQDYTDVSVLNGLATFGGFWTFMNGGFALFFGANIVYFLYKTRALSALGLVHWFQRRALLRQWHEDFPALRTEGGQPGSETAGIVAFIRERLVDVEDERPKQEDSEPQNTPSGKRYRWISATQLALVEIDPKKVEKRGRTSKETSDRLEEDRHLDETLGFQYLAGIS</sequence>
<keyword evidence="2" id="KW-1133">Transmembrane helix</keyword>
<feature type="transmembrane region" description="Helical" evidence="2">
    <location>
        <begin position="69"/>
        <end position="89"/>
    </location>
</feature>
<reference evidence="3" key="1">
    <citation type="submission" date="2020-05" db="EMBL/GenBank/DDBJ databases">
        <title>Mycena genomes resolve the evolution of fungal bioluminescence.</title>
        <authorList>
            <person name="Tsai I.J."/>
        </authorList>
    </citation>
    <scope>NUCLEOTIDE SEQUENCE</scope>
    <source>
        <strain evidence="3">CCC161011</strain>
    </source>
</reference>
<evidence type="ECO:0000256" key="2">
    <source>
        <dbReference type="SAM" id="Phobius"/>
    </source>
</evidence>